<accession>A0A8J3PSQ3</accession>
<keyword evidence="3" id="KW-1185">Reference proteome</keyword>
<evidence type="ECO:0000313" key="2">
    <source>
        <dbReference type="EMBL" id="GIG79729.1"/>
    </source>
</evidence>
<dbReference type="AlphaFoldDB" id="A0A8J3PSQ3"/>
<dbReference type="RefSeq" id="WP_203883173.1">
    <property type="nucleotide sequence ID" value="NZ_BAABHH010000004.1"/>
</dbReference>
<feature type="transmembrane region" description="Helical" evidence="1">
    <location>
        <begin position="50"/>
        <end position="74"/>
    </location>
</feature>
<dbReference type="Proteomes" id="UP000630097">
    <property type="component" value="Unassembled WGS sequence"/>
</dbReference>
<proteinExistence type="predicted"/>
<protein>
    <submittedName>
        <fullName evidence="2">Uncharacterized protein</fullName>
    </submittedName>
</protein>
<reference evidence="2 3" key="1">
    <citation type="submission" date="2021-01" db="EMBL/GenBank/DDBJ databases">
        <title>Whole genome shotgun sequence of Planotetraspora kaengkrachanensis NBRC 104272.</title>
        <authorList>
            <person name="Komaki H."/>
            <person name="Tamura T."/>
        </authorList>
    </citation>
    <scope>NUCLEOTIDE SEQUENCE [LARGE SCALE GENOMIC DNA]</scope>
    <source>
        <strain evidence="2 3">NBRC 104272</strain>
    </source>
</reference>
<comment type="caution">
    <text evidence="2">The sequence shown here is derived from an EMBL/GenBank/DDBJ whole genome shotgun (WGS) entry which is preliminary data.</text>
</comment>
<evidence type="ECO:0000313" key="3">
    <source>
        <dbReference type="Proteomes" id="UP000630097"/>
    </source>
</evidence>
<evidence type="ECO:0000256" key="1">
    <source>
        <dbReference type="SAM" id="Phobius"/>
    </source>
</evidence>
<organism evidence="2 3">
    <name type="scientific">Planotetraspora kaengkrachanensis</name>
    <dbReference type="NCBI Taxonomy" id="575193"/>
    <lineage>
        <taxon>Bacteria</taxon>
        <taxon>Bacillati</taxon>
        <taxon>Actinomycetota</taxon>
        <taxon>Actinomycetes</taxon>
        <taxon>Streptosporangiales</taxon>
        <taxon>Streptosporangiaceae</taxon>
        <taxon>Planotetraspora</taxon>
    </lineage>
</organism>
<dbReference type="EMBL" id="BONV01000010">
    <property type="protein sequence ID" value="GIG79729.1"/>
    <property type="molecule type" value="Genomic_DNA"/>
</dbReference>
<gene>
    <name evidence="2" type="ORF">Pka01_28560</name>
</gene>
<keyword evidence="1" id="KW-0812">Transmembrane</keyword>
<name>A0A8J3PSQ3_9ACTN</name>
<keyword evidence="1" id="KW-1133">Transmembrane helix</keyword>
<feature type="transmembrane region" description="Helical" evidence="1">
    <location>
        <begin position="9"/>
        <end position="30"/>
    </location>
</feature>
<sequence>MEASSDGRILLFIAIGIALFVAGRKFQLMLNAWRDWRKAVEGLPKLRSTAWGGVGTMIRVGLVAALVLVVATMVDRHV</sequence>
<keyword evidence="1" id="KW-0472">Membrane</keyword>